<evidence type="ECO:0000259" key="1">
    <source>
        <dbReference type="PROSITE" id="PS50011"/>
    </source>
</evidence>
<dbReference type="InterPro" id="IPR011990">
    <property type="entry name" value="TPR-like_helical_dom_sf"/>
</dbReference>
<dbReference type="Gene3D" id="3.30.200.20">
    <property type="entry name" value="Phosphorylase Kinase, domain 1"/>
    <property type="match status" value="1"/>
</dbReference>
<keyword evidence="2" id="KW-0418">Kinase</keyword>
<dbReference type="InterPro" id="IPR052751">
    <property type="entry name" value="Plant_MAPKKK"/>
</dbReference>
<dbReference type="Gene3D" id="1.10.510.10">
    <property type="entry name" value="Transferase(Phosphotransferase) domain 1"/>
    <property type="match status" value="1"/>
</dbReference>
<sequence>MKSDPPAPTSFDNRFRDWKLLSEGAEGVLYRVTDRWTGRVCALKVAKSSDQARDGLIQEFRLLSHLRHPCLIESLGLVRDGELLGHLLEYVPVVPSHEIFERGGEDAVRAAFVQALRGVHYLHRQGWLHTDISPGNILVWQEGDSWRAKVADLGLVYRAEEAEGLNPRGTVETMSPEVARGEGARPESDWFGLGATLVSWIDGSLWSESMSSRDILREVAAVKEPLQARKRVDSELAKWISEVTEPEPSRRHIPAWDQLRRNADAWGPDVLVGGLHGLDDTTSALESWLQEVPVGQVGAIVLQGRVGTGRRTLGRLMARTLVASGWVGLTEMSLGAVSDWLGEDEPDPVRLARELSRRYKGVDLVVSWLSDVGELESRLYEALIASRAQSEGDQHRTVVIKVEGRGERASWLNRQPWVREESWSGVSSDALEQIAADLYAEETGVVDDSSGSPLSLEMGKRAFLSGREAVSGEAVASVESDTLLALSKMRDESQLALYVLSASGEPWSFEQLRNLLQIGEKSWGEIVSELRSSLLVESVYSRGEEGLTVPDWLVRDVLTNRFSEGVPRESAQSILDRLQTRGRSSEISLLIACLSTGAFRNDLVLGVLRDGLQEGQYESVVNLYKAAEDFDGFDVAAGAETALRAAERLGKFDVQVELLRTLVEKDQGNKTNWSVMLSKALFAAGTGDEAFQIAKSTIETGEADPEKILNAASIAWQVGSFDDSEELFARLESYSNLDSTLLMRARTDLARSLASRARIDDARVLFEKIDPELGSNDPQYLRLKTGLIQGSGSQVEARKTIDRAADIAEREFLWKDYVEVNLRRCSLEQSLGNFQAAATIATEAESLSLALGSTRLSMYASFYRGQALTQLGYFEEAILRTKEMMEFGLRNSETTSTNLGSSFLLEVGYQWGLEGIVREGMEAIGSSDVPYLHARLLALEANGLFFSGDYEAASLAYLKCGEAYAEAGVRDNALEFSLSRIRSQIAAGIDVQHERDLNELSDLAESSSYRRLDSQIDLLRTMNREPIAALELKNALEQLVAKGQINDVYFVMPILLRRAGTLGAEGFAIKTLIHRILLQIVDGIRSVSLRDEFGKSRHFNSVLDALGQ</sequence>
<evidence type="ECO:0000313" key="2">
    <source>
        <dbReference type="EMBL" id="NNF07899.1"/>
    </source>
</evidence>
<reference evidence="2 3" key="1">
    <citation type="submission" date="2020-03" db="EMBL/GenBank/DDBJ databases">
        <title>Metabolic flexibility allows generalist bacteria to become dominant in a frequently disturbed ecosystem.</title>
        <authorList>
            <person name="Chen Y.-J."/>
            <person name="Leung P.M."/>
            <person name="Bay S.K."/>
            <person name="Hugenholtz P."/>
            <person name="Kessler A.J."/>
            <person name="Shelley G."/>
            <person name="Waite D.W."/>
            <person name="Cook P.L."/>
            <person name="Greening C."/>
        </authorList>
    </citation>
    <scope>NUCLEOTIDE SEQUENCE [LARGE SCALE GENOMIC DNA]</scope>
    <source>
        <strain evidence="2">SS_bin_28</strain>
    </source>
</reference>
<dbReference type="SUPFAM" id="SSF56112">
    <property type="entry name" value="Protein kinase-like (PK-like)"/>
    <property type="match status" value="1"/>
</dbReference>
<dbReference type="PANTHER" id="PTHR48011">
    <property type="entry name" value="CCR4-NOT TRANSCRIPTIONAL COMPLEX SUBUNIT CAF120-RELATED"/>
    <property type="match status" value="1"/>
</dbReference>
<dbReference type="GO" id="GO:0005524">
    <property type="term" value="F:ATP binding"/>
    <property type="evidence" value="ECO:0007669"/>
    <property type="project" value="InterPro"/>
</dbReference>
<feature type="domain" description="Protein kinase" evidence="1">
    <location>
        <begin position="15"/>
        <end position="267"/>
    </location>
</feature>
<dbReference type="InterPro" id="IPR011009">
    <property type="entry name" value="Kinase-like_dom_sf"/>
</dbReference>
<dbReference type="PANTHER" id="PTHR48011:SF4">
    <property type="entry name" value="MITOGEN-ACTIVATED PROTEIN KINASE KINASE KINASE 19"/>
    <property type="match status" value="1"/>
</dbReference>
<comment type="caution">
    <text evidence="2">The sequence shown here is derived from an EMBL/GenBank/DDBJ whole genome shotgun (WGS) entry which is preliminary data.</text>
</comment>
<dbReference type="GO" id="GO:0004672">
    <property type="term" value="F:protein kinase activity"/>
    <property type="evidence" value="ECO:0007669"/>
    <property type="project" value="InterPro"/>
</dbReference>
<dbReference type="GO" id="GO:0007165">
    <property type="term" value="P:signal transduction"/>
    <property type="evidence" value="ECO:0007669"/>
    <property type="project" value="TreeGrafter"/>
</dbReference>
<keyword evidence="2" id="KW-0808">Transferase</keyword>
<dbReference type="Pfam" id="PF00069">
    <property type="entry name" value="Pkinase"/>
    <property type="match status" value="1"/>
</dbReference>
<protein>
    <submittedName>
        <fullName evidence="2">Protein kinase</fullName>
    </submittedName>
</protein>
<dbReference type="Proteomes" id="UP000547674">
    <property type="component" value="Unassembled WGS sequence"/>
</dbReference>
<name>A0A7Y2EDM4_UNCEI</name>
<dbReference type="Gene3D" id="1.25.40.10">
    <property type="entry name" value="Tetratricopeptide repeat domain"/>
    <property type="match status" value="1"/>
</dbReference>
<dbReference type="EMBL" id="JABDJR010000568">
    <property type="protein sequence ID" value="NNF07899.1"/>
    <property type="molecule type" value="Genomic_DNA"/>
</dbReference>
<evidence type="ECO:0000313" key="3">
    <source>
        <dbReference type="Proteomes" id="UP000547674"/>
    </source>
</evidence>
<gene>
    <name evidence="2" type="ORF">HKN21_14135</name>
</gene>
<accession>A0A7Y2EDM4</accession>
<dbReference type="SUPFAM" id="SSF48452">
    <property type="entry name" value="TPR-like"/>
    <property type="match status" value="1"/>
</dbReference>
<organism evidence="2 3">
    <name type="scientific">Eiseniibacteriota bacterium</name>
    <dbReference type="NCBI Taxonomy" id="2212470"/>
    <lineage>
        <taxon>Bacteria</taxon>
        <taxon>Candidatus Eiseniibacteriota</taxon>
    </lineage>
</organism>
<dbReference type="InterPro" id="IPR000719">
    <property type="entry name" value="Prot_kinase_dom"/>
</dbReference>
<proteinExistence type="predicted"/>
<dbReference type="PROSITE" id="PS50011">
    <property type="entry name" value="PROTEIN_KINASE_DOM"/>
    <property type="match status" value="1"/>
</dbReference>
<dbReference type="AlphaFoldDB" id="A0A7Y2EDM4"/>